<dbReference type="Pfam" id="PF01968">
    <property type="entry name" value="Hydantoinase_A"/>
    <property type="match status" value="1"/>
</dbReference>
<evidence type="ECO:0000259" key="2">
    <source>
        <dbReference type="Pfam" id="PF01968"/>
    </source>
</evidence>
<evidence type="ECO:0008006" key="7">
    <source>
        <dbReference type="Google" id="ProtNLM"/>
    </source>
</evidence>
<name>A0A1R1WXX8_9FUNG</name>
<keyword evidence="6" id="KW-1185">Reference proteome</keyword>
<dbReference type="Pfam" id="PF02538">
    <property type="entry name" value="Hydantoinase_B"/>
    <property type="match status" value="1"/>
</dbReference>
<dbReference type="InterPro" id="IPR045079">
    <property type="entry name" value="Oxoprolinase-like"/>
</dbReference>
<feature type="domain" description="Hydantoinase B/oxoprolinase" evidence="3">
    <location>
        <begin position="841"/>
        <end position="1387"/>
    </location>
</feature>
<dbReference type="GO" id="GO:0017168">
    <property type="term" value="F:5-oxoprolinase (ATP-hydrolyzing) activity"/>
    <property type="evidence" value="ECO:0007669"/>
    <property type="project" value="TreeGrafter"/>
</dbReference>
<feature type="domain" description="Hydantoinase A/oxoprolinase" evidence="2">
    <location>
        <begin position="274"/>
        <end position="578"/>
    </location>
</feature>
<gene>
    <name evidence="5" type="ORF">AYI70_g12353</name>
</gene>
<sequence>MNTIKSNLNEIIPKELLGKRAIDVCIDRGGTFTDCIGMFPILVHDTQSAEPKYETKTIVIKLLSKDPTHYPDAPREGIRRILQIATGIEHPRDKPLDTSNLGSVRMGTTVATNALLERQGEPTVLVVTKGFRDLLQIGNQARPNLFDLKIDRPGMLYSDIIEIDERVTLVGYQMNPEGVYADCADIENEIKNGTVIKGISGEYLRVLKAPDLQEVEKKLIASYQKGLRSISICFLHSYTFPDHEQLVGELALKIGFSHASLSHKVLPMIKIVPRGHSSTADGYLTPAISNYINDFMSGFDDGIKDPSKVRLEFMQSDGGLSPVSKFSGLHAVLSGPAAGVVGYGQTTYDNANNIPVIGLDIGGTSTDVSRYSGQLDHVFETSIAGITILAPQLDINTVAAGGGSILALKNGLFAVGPESAGANPGPACYRKGGPLTITDANLALGRLQPKYFPHIFGKNENEPLSTESTTKLFDMLINDIVLENKASTNSRDFERPSVEKVALGFIQVACESVCRSIRKLTEERGFEPETHVLAAFGGAGAQFACSVANILNIKSVFVHRKSSVLSAYGLSLSEVVEEKQVPSASFLSNDSEMTSIQRVFDELMKVCIESLSSEGFSYEQGQIQVFPMLNLRYEGTDTSIMISQKLAESHIPEIQSQYPNASSAERLRLAFVTEFSLTHKREFGFHLENVQIIVDDIRIRATGRFKEIENGTVYKEIKSLETEGLIKKINSNESSEYCTEVVQVYFEQGYAATGIYMLDELPIGSQVIGPAIILDNNSTILVEPNWSALITSSQVVMSCDKLHDSDSEIKSASIDKLELNNEPLNPETSNNSGELEFDSTPAQMSVFLHRFMSIAEQMGHTLQKTSISTNIKERLDFSCALFDPDGGLVANAPHIPVHLGSMSHAVKYQMRYWGDDLSEGDVLCTNHPSAGGTHLPDITIITPVFESVASKESGKKNILFFVASRGHHADIGGITPGSMPPNSKFLYQEGANVKAFKIVNSGKFEVDELMKILVTDPEKYEGCSGSRRVSDVVSDLKAQIAANQRGIQLVHKLIAEYSIQVVQNYMRLIQKTAELAVRGLLKRVYKNSDGENIKAIDYMDDGTQICLEIGIDGESGGAVFDFTGTSMQVYGNTNAPTAITHSAILYCLRCMIEGYLPLNQGCLIPISVKIPKNSLLNPDESCAVVGGNVLTSQRVVDVIFKAFNACAASQGCMNNLTFGVPPKVSKDGESELKGWGYYETIAGGHGAGPNWQGKNGVHTHMTNTRITDPEILERRYPVILHEFSLREGSGGVGEYCGGDGCVRDLEFLTEMQVSLLTERRVFAPYGLEGGGDGKKGENTWLVLDKSQPNDGSERKYLKRYLGSKSMVEVSAGDRILVNTPGGGAWGSKNIN</sequence>
<comment type="caution">
    <text evidence="5">The sequence shown here is derived from an EMBL/GenBank/DDBJ whole genome shotgun (WGS) entry which is preliminary data.</text>
</comment>
<feature type="domain" description="Hydantoinase/oxoprolinase N-terminal" evidence="4">
    <location>
        <begin position="24"/>
        <end position="254"/>
    </location>
</feature>
<organism evidence="5 6">
    <name type="scientific">Smittium culicis</name>
    <dbReference type="NCBI Taxonomy" id="133412"/>
    <lineage>
        <taxon>Eukaryota</taxon>
        <taxon>Fungi</taxon>
        <taxon>Fungi incertae sedis</taxon>
        <taxon>Zoopagomycota</taxon>
        <taxon>Kickxellomycotina</taxon>
        <taxon>Harpellomycetes</taxon>
        <taxon>Harpellales</taxon>
        <taxon>Legeriomycetaceae</taxon>
        <taxon>Smittium</taxon>
    </lineage>
</organism>
<dbReference type="GO" id="GO:0005829">
    <property type="term" value="C:cytosol"/>
    <property type="evidence" value="ECO:0007669"/>
    <property type="project" value="TreeGrafter"/>
</dbReference>
<evidence type="ECO:0000259" key="4">
    <source>
        <dbReference type="Pfam" id="PF05378"/>
    </source>
</evidence>
<proteinExistence type="inferred from homology"/>
<dbReference type="Pfam" id="PF05378">
    <property type="entry name" value="Hydant_A_N"/>
    <property type="match status" value="1"/>
</dbReference>
<dbReference type="PANTHER" id="PTHR11365">
    <property type="entry name" value="5-OXOPROLINASE RELATED"/>
    <property type="match status" value="1"/>
</dbReference>
<protein>
    <recommendedName>
        <fullName evidence="7">5-oxoprolinase</fullName>
    </recommendedName>
</protein>
<dbReference type="GO" id="GO:0006749">
    <property type="term" value="P:glutathione metabolic process"/>
    <property type="evidence" value="ECO:0007669"/>
    <property type="project" value="TreeGrafter"/>
</dbReference>
<dbReference type="STRING" id="133412.A0A1R1WXX8"/>
<dbReference type="OrthoDB" id="3643at2759"/>
<evidence type="ECO:0000259" key="3">
    <source>
        <dbReference type="Pfam" id="PF02538"/>
    </source>
</evidence>
<dbReference type="Proteomes" id="UP000187283">
    <property type="component" value="Unassembled WGS sequence"/>
</dbReference>
<dbReference type="InterPro" id="IPR003692">
    <property type="entry name" value="Hydantoinase_B"/>
</dbReference>
<dbReference type="InterPro" id="IPR002821">
    <property type="entry name" value="Hydantoinase_A"/>
</dbReference>
<dbReference type="EMBL" id="LSSN01006098">
    <property type="protein sequence ID" value="OMJ07197.1"/>
    <property type="molecule type" value="Genomic_DNA"/>
</dbReference>
<dbReference type="InterPro" id="IPR008040">
    <property type="entry name" value="Hydant_A_N"/>
</dbReference>
<evidence type="ECO:0000313" key="5">
    <source>
        <dbReference type="EMBL" id="OMJ07197.1"/>
    </source>
</evidence>
<reference evidence="5 6" key="1">
    <citation type="submission" date="2017-01" db="EMBL/GenBank/DDBJ databases">
        <authorList>
            <person name="Mah S.A."/>
            <person name="Swanson W.J."/>
            <person name="Moy G.W."/>
            <person name="Vacquier V.D."/>
        </authorList>
    </citation>
    <scope>NUCLEOTIDE SEQUENCE [LARGE SCALE GENOMIC DNA]</scope>
    <source>
        <strain evidence="5 6">GSMNP</strain>
    </source>
</reference>
<accession>A0A1R1WXX8</accession>
<evidence type="ECO:0000256" key="1">
    <source>
        <dbReference type="ARBA" id="ARBA00010403"/>
    </source>
</evidence>
<comment type="similarity">
    <text evidence="1">Belongs to the oxoprolinase family.</text>
</comment>
<evidence type="ECO:0000313" key="6">
    <source>
        <dbReference type="Proteomes" id="UP000187283"/>
    </source>
</evidence>
<dbReference type="PANTHER" id="PTHR11365:SF2">
    <property type="entry name" value="5-OXOPROLINASE"/>
    <property type="match status" value="1"/>
</dbReference>